<protein>
    <submittedName>
        <fullName evidence="1">Uncharacterized protein</fullName>
    </submittedName>
</protein>
<reference evidence="1" key="3">
    <citation type="journal article" date="2017" name="Nature">
        <title>Genome sequence of the progenitor of the wheat D genome Aegilops tauschii.</title>
        <authorList>
            <person name="Luo M.C."/>
            <person name="Gu Y.Q."/>
            <person name="Puiu D."/>
            <person name="Wang H."/>
            <person name="Twardziok S.O."/>
            <person name="Deal K.R."/>
            <person name="Huo N."/>
            <person name="Zhu T."/>
            <person name="Wang L."/>
            <person name="Wang Y."/>
            <person name="McGuire P.E."/>
            <person name="Liu S."/>
            <person name="Long H."/>
            <person name="Ramasamy R.K."/>
            <person name="Rodriguez J.C."/>
            <person name="Van S.L."/>
            <person name="Yuan L."/>
            <person name="Wang Z."/>
            <person name="Xia Z."/>
            <person name="Xiao L."/>
            <person name="Anderson O.D."/>
            <person name="Ouyang S."/>
            <person name="Liang Y."/>
            <person name="Zimin A.V."/>
            <person name="Pertea G."/>
            <person name="Qi P."/>
            <person name="Bennetzen J.L."/>
            <person name="Dai X."/>
            <person name="Dawson M.W."/>
            <person name="Muller H.G."/>
            <person name="Kugler K."/>
            <person name="Rivarola-Duarte L."/>
            <person name="Spannagl M."/>
            <person name="Mayer K.F.X."/>
            <person name="Lu F.H."/>
            <person name="Bevan M.W."/>
            <person name="Leroy P."/>
            <person name="Li P."/>
            <person name="You F.M."/>
            <person name="Sun Q."/>
            <person name="Liu Z."/>
            <person name="Lyons E."/>
            <person name="Wicker T."/>
            <person name="Salzberg S.L."/>
            <person name="Devos K.M."/>
            <person name="Dvorak J."/>
        </authorList>
    </citation>
    <scope>NUCLEOTIDE SEQUENCE [LARGE SCALE GENOMIC DNA]</scope>
    <source>
        <strain evidence="1">cv. AL8/78</strain>
    </source>
</reference>
<accession>A0A453K0L5</accession>
<reference evidence="2" key="1">
    <citation type="journal article" date="2014" name="Science">
        <title>Ancient hybridizations among the ancestral genomes of bread wheat.</title>
        <authorList>
            <consortium name="International Wheat Genome Sequencing Consortium,"/>
            <person name="Marcussen T."/>
            <person name="Sandve S.R."/>
            <person name="Heier L."/>
            <person name="Spannagl M."/>
            <person name="Pfeifer M."/>
            <person name="Jakobsen K.S."/>
            <person name="Wulff B.B."/>
            <person name="Steuernagel B."/>
            <person name="Mayer K.F."/>
            <person name="Olsen O.A."/>
        </authorList>
    </citation>
    <scope>NUCLEOTIDE SEQUENCE [LARGE SCALE GENOMIC DNA]</scope>
    <source>
        <strain evidence="2">cv. AL8/78</strain>
    </source>
</reference>
<reference evidence="1" key="5">
    <citation type="journal article" date="2021" name="G3 (Bethesda)">
        <title>Aegilops tauschii genome assembly Aet v5.0 features greater sequence contiguity and improved annotation.</title>
        <authorList>
            <person name="Wang L."/>
            <person name="Zhu T."/>
            <person name="Rodriguez J.C."/>
            <person name="Deal K.R."/>
            <person name="Dubcovsky J."/>
            <person name="McGuire P.E."/>
            <person name="Lux T."/>
            <person name="Spannagl M."/>
            <person name="Mayer K.F.X."/>
            <person name="Baldrich P."/>
            <person name="Meyers B.C."/>
            <person name="Huo N."/>
            <person name="Gu Y.Q."/>
            <person name="Zhou H."/>
            <person name="Devos K.M."/>
            <person name="Bennetzen J.L."/>
            <person name="Unver T."/>
            <person name="Budak H."/>
            <person name="Gulick P.J."/>
            <person name="Galiba G."/>
            <person name="Kalapos B."/>
            <person name="Nelson D.R."/>
            <person name="Li P."/>
            <person name="You F.M."/>
            <person name="Luo M.C."/>
            <person name="Dvorak J."/>
        </authorList>
    </citation>
    <scope>NUCLEOTIDE SEQUENCE [LARGE SCALE GENOMIC DNA]</scope>
    <source>
        <strain evidence="1">cv. AL8/78</strain>
    </source>
</reference>
<name>A0A453K0L5_AEGTS</name>
<proteinExistence type="predicted"/>
<keyword evidence="2" id="KW-1185">Reference proteome</keyword>
<sequence>LTLECVRILIQSCQILVLVLNGADFFDDEGMMVLSSSPFLETLELAVNDQKLDSLTIEGCACISPQVAQGAARSVHYSLESASRSRLSRI</sequence>
<reference evidence="1" key="4">
    <citation type="submission" date="2019-03" db="UniProtKB">
        <authorList>
            <consortium name="EnsemblPlants"/>
        </authorList>
    </citation>
    <scope>IDENTIFICATION</scope>
</reference>
<dbReference type="AlphaFoldDB" id="A0A453K0L5"/>
<dbReference type="EnsemblPlants" id="AET5Gv20254300.3">
    <property type="protein sequence ID" value="AET5Gv20254300.3"/>
    <property type="gene ID" value="AET5Gv20254300"/>
</dbReference>
<dbReference type="Proteomes" id="UP000015105">
    <property type="component" value="Chromosome 5D"/>
</dbReference>
<dbReference type="Gramene" id="AET5Gv20254300.3">
    <property type="protein sequence ID" value="AET5Gv20254300.3"/>
    <property type="gene ID" value="AET5Gv20254300"/>
</dbReference>
<reference evidence="2" key="2">
    <citation type="journal article" date="2017" name="Nat. Plants">
        <title>The Aegilops tauschii genome reveals multiple impacts of transposons.</title>
        <authorList>
            <person name="Zhao G."/>
            <person name="Zou C."/>
            <person name="Li K."/>
            <person name="Wang K."/>
            <person name="Li T."/>
            <person name="Gao L."/>
            <person name="Zhang X."/>
            <person name="Wang H."/>
            <person name="Yang Z."/>
            <person name="Liu X."/>
            <person name="Jiang W."/>
            <person name="Mao L."/>
            <person name="Kong X."/>
            <person name="Jiao Y."/>
            <person name="Jia J."/>
        </authorList>
    </citation>
    <scope>NUCLEOTIDE SEQUENCE [LARGE SCALE GENOMIC DNA]</scope>
    <source>
        <strain evidence="2">cv. AL8/78</strain>
    </source>
</reference>
<evidence type="ECO:0000313" key="1">
    <source>
        <dbReference type="EnsemblPlants" id="AET5Gv20254300.3"/>
    </source>
</evidence>
<evidence type="ECO:0000313" key="2">
    <source>
        <dbReference type="Proteomes" id="UP000015105"/>
    </source>
</evidence>
<organism evidence="1 2">
    <name type="scientific">Aegilops tauschii subsp. strangulata</name>
    <name type="common">Goatgrass</name>
    <dbReference type="NCBI Taxonomy" id="200361"/>
    <lineage>
        <taxon>Eukaryota</taxon>
        <taxon>Viridiplantae</taxon>
        <taxon>Streptophyta</taxon>
        <taxon>Embryophyta</taxon>
        <taxon>Tracheophyta</taxon>
        <taxon>Spermatophyta</taxon>
        <taxon>Magnoliopsida</taxon>
        <taxon>Liliopsida</taxon>
        <taxon>Poales</taxon>
        <taxon>Poaceae</taxon>
        <taxon>BOP clade</taxon>
        <taxon>Pooideae</taxon>
        <taxon>Triticodae</taxon>
        <taxon>Triticeae</taxon>
        <taxon>Triticinae</taxon>
        <taxon>Aegilops</taxon>
    </lineage>
</organism>